<feature type="compositionally biased region" description="Basic and acidic residues" evidence="1">
    <location>
        <begin position="92"/>
        <end position="106"/>
    </location>
</feature>
<dbReference type="EMBL" id="JAMWBK010000008">
    <property type="protein sequence ID" value="KAJ8902935.1"/>
    <property type="molecule type" value="Genomic_DNA"/>
</dbReference>
<feature type="region of interest" description="Disordered" evidence="1">
    <location>
        <begin position="75"/>
        <end position="106"/>
    </location>
</feature>
<keyword evidence="4" id="KW-1185">Reference proteome</keyword>
<feature type="region of interest" description="Disordered" evidence="1">
    <location>
        <begin position="485"/>
        <end position="652"/>
    </location>
</feature>
<protein>
    <recommendedName>
        <fullName evidence="2">Hpc2-related domain-containing protein</fullName>
    </recommendedName>
</protein>
<accession>A0AAV8UK94</accession>
<name>A0AAV8UK94_9RHOD</name>
<feature type="compositionally biased region" description="Basic and acidic residues" evidence="1">
    <location>
        <begin position="332"/>
        <end position="357"/>
    </location>
</feature>
<sequence>MRVDEDNRSLQSAENSRESERKNSSQAKRTLVDEYDYDDMFIDDDDLLYEFQRNVPTTKYTGFYINRGELKTGKSVPKVTSKTRMKPTPAEYTKKDRSSDAANTERKVLPDEVAASVQALKEKVETLFGSRKPNLNDPEVQGALRRLFKTARANELAKLEGRKPGSEKRLVLDNALWKELSTLLRCLRLNLESLGFTLHWTDKKEISAENIESAMQRLSDAVADLKKQAPAEPDAKPEEPGENTSSKTPETRLELVLDKHMDTLIHDVLSARIDHLYNRNQLAQRPKKASKEMPTWLTELKKRCFGDFKMNEKALGEAWRRVEAVVCAERQRKKDLEKEDRKRKREEELTKHKEKMAQRLLAAQEKAKLAAEKPKKSAPKKGKLEEEAKATHGSTATNSAAQLTATKDKGYSSQSATAIAVESENSAPKVCGVAKPKKPKDKSAKAGQQKTIAKKAKVKASTSLQGHGLQKASIVKSKSEMIVKVGDNKAKTNKNKTGAEVKKKLQPGSASPEVADKKKKPEKTGQTLSRTMPLTENRGASVLGIEGTGTDSGERPGEAASFALAQSSKLKRVAQEPGELSVQPKKRHKPEIKPGSNGQKKVKKAGKRTAQAGADTSKKSKQTTERIERQSTETDASLGGAPKKVKKVAQRIAKTSLSLKKIKARGERVGAEKAVVNKNGSNCKPLADVDFSALASKGVLVQQKLKFGSTSSKTSNARESTTGPGMSDSSDKKEQVGSPPTAGASIDVPRNVDVTTEGQPNKRKQPQTKKFSAALGTKSHIKKKLAPSGKEGALEKKVMKKAAAERLSSKTDLSKAQKEETTNDEDLLPTIFAAPAENRSVMKRSEGAESIQSSAGTLQEKWPGSASSARGSGASQSNGL</sequence>
<feature type="compositionally biased region" description="Polar residues" evidence="1">
    <location>
        <begin position="524"/>
        <end position="534"/>
    </location>
</feature>
<feature type="region of interest" description="Disordered" evidence="1">
    <location>
        <begin position="224"/>
        <end position="249"/>
    </location>
</feature>
<gene>
    <name evidence="3" type="ORF">NDN08_006253</name>
</gene>
<feature type="compositionally biased region" description="Polar residues" evidence="1">
    <location>
        <begin position="708"/>
        <end position="728"/>
    </location>
</feature>
<feature type="region of interest" description="Disordered" evidence="1">
    <location>
        <begin position="332"/>
        <end position="472"/>
    </location>
</feature>
<evidence type="ECO:0000313" key="3">
    <source>
        <dbReference type="EMBL" id="KAJ8902935.1"/>
    </source>
</evidence>
<reference evidence="3 4" key="1">
    <citation type="journal article" date="2023" name="Nat. Commun.">
        <title>Origin of minicircular mitochondrial genomes in red algae.</title>
        <authorList>
            <person name="Lee Y."/>
            <person name="Cho C.H."/>
            <person name="Lee Y.M."/>
            <person name="Park S.I."/>
            <person name="Yang J.H."/>
            <person name="West J.A."/>
            <person name="Bhattacharya D."/>
            <person name="Yoon H.S."/>
        </authorList>
    </citation>
    <scope>NUCLEOTIDE SEQUENCE [LARGE SCALE GENOMIC DNA]</scope>
    <source>
        <strain evidence="3 4">CCMP1338</strain>
        <tissue evidence="3">Whole cell</tissue>
    </source>
</reference>
<feature type="region of interest" description="Disordered" evidence="1">
    <location>
        <begin position="702"/>
        <end position="880"/>
    </location>
</feature>
<dbReference type="AlphaFoldDB" id="A0AAV8UK94"/>
<feature type="compositionally biased region" description="Basic and acidic residues" evidence="1">
    <location>
        <begin position="616"/>
        <end position="632"/>
    </location>
</feature>
<feature type="compositionally biased region" description="Low complexity" evidence="1">
    <location>
        <begin position="864"/>
        <end position="880"/>
    </location>
</feature>
<proteinExistence type="predicted"/>
<evidence type="ECO:0000256" key="1">
    <source>
        <dbReference type="SAM" id="MobiDB-lite"/>
    </source>
</evidence>
<feature type="compositionally biased region" description="Basic and acidic residues" evidence="1">
    <location>
        <begin position="224"/>
        <end position="239"/>
    </location>
</feature>
<evidence type="ECO:0000259" key="2">
    <source>
        <dbReference type="Pfam" id="PF08729"/>
    </source>
</evidence>
<feature type="compositionally biased region" description="Basic and acidic residues" evidence="1">
    <location>
        <begin position="792"/>
        <end position="821"/>
    </location>
</feature>
<feature type="domain" description="Hpc2-related" evidence="2">
    <location>
        <begin position="32"/>
        <end position="70"/>
    </location>
</feature>
<comment type="caution">
    <text evidence="3">The sequence shown here is derived from an EMBL/GenBank/DDBJ whole genome shotgun (WGS) entry which is preliminary data.</text>
</comment>
<evidence type="ECO:0000313" key="4">
    <source>
        <dbReference type="Proteomes" id="UP001157974"/>
    </source>
</evidence>
<feature type="compositionally biased region" description="Polar residues" evidence="1">
    <location>
        <begin position="392"/>
        <end position="417"/>
    </location>
</feature>
<dbReference type="InterPro" id="IPR014840">
    <property type="entry name" value="HRD"/>
</dbReference>
<dbReference type="Pfam" id="PF08729">
    <property type="entry name" value="HUN"/>
    <property type="match status" value="1"/>
</dbReference>
<dbReference type="Proteomes" id="UP001157974">
    <property type="component" value="Unassembled WGS sequence"/>
</dbReference>
<feature type="region of interest" description="Disordered" evidence="1">
    <location>
        <begin position="1"/>
        <end position="27"/>
    </location>
</feature>
<feature type="compositionally biased region" description="Basic and acidic residues" evidence="1">
    <location>
        <begin position="365"/>
        <end position="375"/>
    </location>
</feature>
<organism evidence="3 4">
    <name type="scientific">Rhodosorus marinus</name>
    <dbReference type="NCBI Taxonomy" id="101924"/>
    <lineage>
        <taxon>Eukaryota</taxon>
        <taxon>Rhodophyta</taxon>
        <taxon>Stylonematophyceae</taxon>
        <taxon>Stylonematales</taxon>
        <taxon>Stylonemataceae</taxon>
        <taxon>Rhodosorus</taxon>
    </lineage>
</organism>